<evidence type="ECO:0000313" key="2">
    <source>
        <dbReference type="EMBL" id="CAG8476930.1"/>
    </source>
</evidence>
<reference evidence="2" key="1">
    <citation type="submission" date="2021-06" db="EMBL/GenBank/DDBJ databases">
        <authorList>
            <person name="Kallberg Y."/>
            <person name="Tangrot J."/>
            <person name="Rosling A."/>
        </authorList>
    </citation>
    <scope>NUCLEOTIDE SEQUENCE</scope>
    <source>
        <strain evidence="2">UK204</strain>
    </source>
</reference>
<proteinExistence type="predicted"/>
<comment type="caution">
    <text evidence="2">The sequence shown here is derived from an EMBL/GenBank/DDBJ whole genome shotgun (WGS) entry which is preliminary data.</text>
</comment>
<dbReference type="OrthoDB" id="2439067at2759"/>
<feature type="region of interest" description="Disordered" evidence="1">
    <location>
        <begin position="63"/>
        <end position="95"/>
    </location>
</feature>
<feature type="compositionally biased region" description="Basic and acidic residues" evidence="1">
    <location>
        <begin position="63"/>
        <end position="74"/>
    </location>
</feature>
<accession>A0A9N8WAR4</accession>
<dbReference type="Proteomes" id="UP000789570">
    <property type="component" value="Unassembled WGS sequence"/>
</dbReference>
<protein>
    <submittedName>
        <fullName evidence="2">16760_t:CDS:1</fullName>
    </submittedName>
</protein>
<dbReference type="AlphaFoldDB" id="A0A9N8WAR4"/>
<organism evidence="2 3">
    <name type="scientific">Funneliformis caledonium</name>
    <dbReference type="NCBI Taxonomy" id="1117310"/>
    <lineage>
        <taxon>Eukaryota</taxon>
        <taxon>Fungi</taxon>
        <taxon>Fungi incertae sedis</taxon>
        <taxon>Mucoromycota</taxon>
        <taxon>Glomeromycotina</taxon>
        <taxon>Glomeromycetes</taxon>
        <taxon>Glomerales</taxon>
        <taxon>Glomeraceae</taxon>
        <taxon>Funneliformis</taxon>
    </lineage>
</organism>
<sequence length="95" mass="10604">MKTLNKLLKTVPKNRARVYLVQSFSKDFEQFANDLKNLMNWQADVLSTAKAVNKAIVVYNTRGDDTPLKKKAENRNQTSSPESPCPGGLPSELPP</sequence>
<keyword evidence="3" id="KW-1185">Reference proteome</keyword>
<evidence type="ECO:0000256" key="1">
    <source>
        <dbReference type="SAM" id="MobiDB-lite"/>
    </source>
</evidence>
<dbReference type="EMBL" id="CAJVPQ010000385">
    <property type="protein sequence ID" value="CAG8476930.1"/>
    <property type="molecule type" value="Genomic_DNA"/>
</dbReference>
<evidence type="ECO:0000313" key="3">
    <source>
        <dbReference type="Proteomes" id="UP000789570"/>
    </source>
</evidence>
<gene>
    <name evidence="2" type="ORF">FCALED_LOCUS2511</name>
</gene>
<name>A0A9N8WAR4_9GLOM</name>